<reference evidence="1" key="1">
    <citation type="submission" date="2022-01" db="EMBL/GenBank/DDBJ databases">
        <title>Antribacter sp. nov., isolated from Guizhou of China.</title>
        <authorList>
            <person name="Chengliang C."/>
            <person name="Ya Z."/>
        </authorList>
    </citation>
    <scope>NUCLEOTIDE SEQUENCE</scope>
    <source>
        <strain evidence="1">KLBMP 9083</strain>
    </source>
</reference>
<name>A0AA41QGJ4_9MICO</name>
<sequence length="130" mass="14105">MTDTRRIEAQPTVEVDIPVLTGLQRQGDVAIIPVGMAYRLDQSPPVPVPAEGIALISGETGHTHLLVADGPVTWTTVPWHYRDVGMFTVAAEAVAYVLHPEHAALGCGPGEYLVRRQEEMTPNGWRVVAD</sequence>
<gene>
    <name evidence="1" type="ORF">L1785_18980</name>
</gene>
<protein>
    <submittedName>
        <fullName evidence="1">Uncharacterized protein</fullName>
    </submittedName>
</protein>
<proteinExistence type="predicted"/>
<keyword evidence="2" id="KW-1185">Reference proteome</keyword>
<organism evidence="1 2">
    <name type="scientific">Antribacter soli</name>
    <dbReference type="NCBI Taxonomy" id="2910976"/>
    <lineage>
        <taxon>Bacteria</taxon>
        <taxon>Bacillati</taxon>
        <taxon>Actinomycetota</taxon>
        <taxon>Actinomycetes</taxon>
        <taxon>Micrococcales</taxon>
        <taxon>Promicromonosporaceae</taxon>
        <taxon>Antribacter</taxon>
    </lineage>
</organism>
<dbReference type="EMBL" id="JAKGSG010000053">
    <property type="protein sequence ID" value="MCF4123063.1"/>
    <property type="molecule type" value="Genomic_DNA"/>
</dbReference>
<accession>A0AA41QGJ4</accession>
<evidence type="ECO:0000313" key="1">
    <source>
        <dbReference type="EMBL" id="MCF4123063.1"/>
    </source>
</evidence>
<comment type="caution">
    <text evidence="1">The sequence shown here is derived from an EMBL/GenBank/DDBJ whole genome shotgun (WGS) entry which is preliminary data.</text>
</comment>
<evidence type="ECO:0000313" key="2">
    <source>
        <dbReference type="Proteomes" id="UP001165405"/>
    </source>
</evidence>
<dbReference type="AlphaFoldDB" id="A0AA41QGJ4"/>
<dbReference type="RefSeq" id="WP_236090867.1">
    <property type="nucleotide sequence ID" value="NZ_JAKGSG010000053.1"/>
</dbReference>
<dbReference type="Proteomes" id="UP001165405">
    <property type="component" value="Unassembled WGS sequence"/>
</dbReference>